<dbReference type="KEGG" id="gtr:GLOTRDRAFT_120553"/>
<organism evidence="2 3">
    <name type="scientific">Gloeophyllum trabeum (strain ATCC 11539 / FP-39264 / Madison 617)</name>
    <name type="common">Brown rot fungus</name>
    <dbReference type="NCBI Taxonomy" id="670483"/>
    <lineage>
        <taxon>Eukaryota</taxon>
        <taxon>Fungi</taxon>
        <taxon>Dikarya</taxon>
        <taxon>Basidiomycota</taxon>
        <taxon>Agaricomycotina</taxon>
        <taxon>Agaricomycetes</taxon>
        <taxon>Gloeophyllales</taxon>
        <taxon>Gloeophyllaceae</taxon>
        <taxon>Gloeophyllum</taxon>
    </lineage>
</organism>
<dbReference type="Proteomes" id="UP000030669">
    <property type="component" value="Unassembled WGS sequence"/>
</dbReference>
<sequence>MLPTTLLAFALSLHSISALSLQRRAVEFYDPAAVGGSMVDSTGNGLGEPLNVIISGLSSPAALTDSGIVNYAQAIGYSKECLGLHSGAPQTANLGDGNGWTDQLLELRADYHSTAVGTCLESVVGGNHFRVWRQNGSLADSGALFLAVSKEKSFIAHHSPIADGYDIGRDELVQAALGTKSHGGVTYSTVARNVSGLIAPGAEGINHGIAQDGVVTVLTVTIVG</sequence>
<gene>
    <name evidence="2" type="ORF">GLOTRDRAFT_120553</name>
</gene>
<feature type="signal peptide" evidence="1">
    <location>
        <begin position="1"/>
        <end position="18"/>
    </location>
</feature>
<dbReference type="eggNOG" id="ENOG502RZXK">
    <property type="taxonomic scope" value="Eukaryota"/>
</dbReference>
<evidence type="ECO:0000313" key="3">
    <source>
        <dbReference type="Proteomes" id="UP000030669"/>
    </source>
</evidence>
<dbReference type="OrthoDB" id="2310204at2759"/>
<feature type="chain" id="PRO_5004556038" evidence="1">
    <location>
        <begin position="19"/>
        <end position="224"/>
    </location>
</feature>
<dbReference type="EMBL" id="KB469299">
    <property type="protein sequence ID" value="EPQ57332.1"/>
    <property type="molecule type" value="Genomic_DNA"/>
</dbReference>
<accession>S7QDC1</accession>
<proteinExistence type="predicted"/>
<keyword evidence="1" id="KW-0732">Signal</keyword>
<evidence type="ECO:0000256" key="1">
    <source>
        <dbReference type="SAM" id="SignalP"/>
    </source>
</evidence>
<keyword evidence="3" id="KW-1185">Reference proteome</keyword>
<reference evidence="2 3" key="1">
    <citation type="journal article" date="2012" name="Science">
        <title>The Paleozoic origin of enzymatic lignin decomposition reconstructed from 31 fungal genomes.</title>
        <authorList>
            <person name="Floudas D."/>
            <person name="Binder M."/>
            <person name="Riley R."/>
            <person name="Barry K."/>
            <person name="Blanchette R.A."/>
            <person name="Henrissat B."/>
            <person name="Martinez A.T."/>
            <person name="Otillar R."/>
            <person name="Spatafora J.W."/>
            <person name="Yadav J.S."/>
            <person name="Aerts A."/>
            <person name="Benoit I."/>
            <person name="Boyd A."/>
            <person name="Carlson A."/>
            <person name="Copeland A."/>
            <person name="Coutinho P.M."/>
            <person name="de Vries R.P."/>
            <person name="Ferreira P."/>
            <person name="Findley K."/>
            <person name="Foster B."/>
            <person name="Gaskell J."/>
            <person name="Glotzer D."/>
            <person name="Gorecki P."/>
            <person name="Heitman J."/>
            <person name="Hesse C."/>
            <person name="Hori C."/>
            <person name="Igarashi K."/>
            <person name="Jurgens J.A."/>
            <person name="Kallen N."/>
            <person name="Kersten P."/>
            <person name="Kohler A."/>
            <person name="Kuees U."/>
            <person name="Kumar T.K.A."/>
            <person name="Kuo A."/>
            <person name="LaButti K."/>
            <person name="Larrondo L.F."/>
            <person name="Lindquist E."/>
            <person name="Ling A."/>
            <person name="Lombard V."/>
            <person name="Lucas S."/>
            <person name="Lundell T."/>
            <person name="Martin R."/>
            <person name="McLaughlin D.J."/>
            <person name="Morgenstern I."/>
            <person name="Morin E."/>
            <person name="Murat C."/>
            <person name="Nagy L.G."/>
            <person name="Nolan M."/>
            <person name="Ohm R.A."/>
            <person name="Patyshakuliyeva A."/>
            <person name="Rokas A."/>
            <person name="Ruiz-Duenas F.J."/>
            <person name="Sabat G."/>
            <person name="Salamov A."/>
            <person name="Samejima M."/>
            <person name="Schmutz J."/>
            <person name="Slot J.C."/>
            <person name="St John F."/>
            <person name="Stenlid J."/>
            <person name="Sun H."/>
            <person name="Sun S."/>
            <person name="Syed K."/>
            <person name="Tsang A."/>
            <person name="Wiebenga A."/>
            <person name="Young D."/>
            <person name="Pisabarro A."/>
            <person name="Eastwood D.C."/>
            <person name="Martin F."/>
            <person name="Cullen D."/>
            <person name="Grigoriev I.V."/>
            <person name="Hibbett D.S."/>
        </authorList>
    </citation>
    <scope>NUCLEOTIDE SEQUENCE [LARGE SCALE GENOMIC DNA]</scope>
    <source>
        <strain evidence="2 3">ATCC 11539</strain>
    </source>
</reference>
<name>S7QDC1_GLOTA</name>
<dbReference type="HOGENOM" id="CLU_061244_1_1_1"/>
<dbReference type="RefSeq" id="XP_007864447.1">
    <property type="nucleotide sequence ID" value="XM_007866256.1"/>
</dbReference>
<dbReference type="GeneID" id="19300650"/>
<evidence type="ECO:0000313" key="2">
    <source>
        <dbReference type="EMBL" id="EPQ57332.1"/>
    </source>
</evidence>
<protein>
    <submittedName>
        <fullName evidence="2">Uncharacterized protein</fullName>
    </submittedName>
</protein>
<dbReference type="AlphaFoldDB" id="S7QDC1"/>
<dbReference type="OMA" id="LGTCIES"/>